<dbReference type="EMBL" id="VIWT01000004">
    <property type="protein sequence ID" value="TWF82584.1"/>
    <property type="molecule type" value="Genomic_DNA"/>
</dbReference>
<evidence type="ECO:0000256" key="1">
    <source>
        <dbReference type="ARBA" id="ARBA00022801"/>
    </source>
</evidence>
<dbReference type="RefSeq" id="WP_170305201.1">
    <property type="nucleotide sequence ID" value="NZ_BAAAMZ010000002.1"/>
</dbReference>
<keyword evidence="4" id="KW-1185">Reference proteome</keyword>
<evidence type="ECO:0000313" key="3">
    <source>
        <dbReference type="EMBL" id="TWF82584.1"/>
    </source>
</evidence>
<sequence length="280" mass="29556">MIHFEQTGRGPALVLVPGLAATTRFFDPLVTDLARDHRVITLDLAGQGLSPTGAQPSTLARAVHDLRAVLLALDVRDAVLIGWSLGATVAYGYLEQHGDDRVTALVSVEQTPRLLGGDDWAYGAFGGLTPQAAREFADALGAGGRDAVANLVRGSFAAGSEPEPALLEHLVAQGAASDPAALRSLFSDALAQDWRERITAVTVPTLLVHGARSAVYPPAVADWLAAALPDAAVAPFPDSGHLPFLEETERFAAVVRGFAARHTGRPHADQQRTDRQTSTR</sequence>
<dbReference type="InterPro" id="IPR050266">
    <property type="entry name" value="AB_hydrolase_sf"/>
</dbReference>
<dbReference type="InterPro" id="IPR029058">
    <property type="entry name" value="AB_hydrolase_fold"/>
</dbReference>
<dbReference type="PANTHER" id="PTHR43798:SF31">
    <property type="entry name" value="AB HYDROLASE SUPERFAMILY PROTEIN YCLE"/>
    <property type="match status" value="1"/>
</dbReference>
<dbReference type="PANTHER" id="PTHR43798">
    <property type="entry name" value="MONOACYLGLYCEROL LIPASE"/>
    <property type="match status" value="1"/>
</dbReference>
<dbReference type="AlphaFoldDB" id="A0A561T645"/>
<evidence type="ECO:0000259" key="2">
    <source>
        <dbReference type="Pfam" id="PF00561"/>
    </source>
</evidence>
<dbReference type="Gene3D" id="3.40.50.1820">
    <property type="entry name" value="alpha/beta hydrolase"/>
    <property type="match status" value="1"/>
</dbReference>
<keyword evidence="1" id="KW-0378">Hydrolase</keyword>
<dbReference type="Proteomes" id="UP000317940">
    <property type="component" value="Unassembled WGS sequence"/>
</dbReference>
<proteinExistence type="predicted"/>
<comment type="caution">
    <text evidence="3">The sequence shown here is derived from an EMBL/GenBank/DDBJ whole genome shotgun (WGS) entry which is preliminary data.</text>
</comment>
<organism evidence="3 4">
    <name type="scientific">Kitasatospora viridis</name>
    <dbReference type="NCBI Taxonomy" id="281105"/>
    <lineage>
        <taxon>Bacteria</taxon>
        <taxon>Bacillati</taxon>
        <taxon>Actinomycetota</taxon>
        <taxon>Actinomycetes</taxon>
        <taxon>Kitasatosporales</taxon>
        <taxon>Streptomycetaceae</taxon>
        <taxon>Kitasatospora</taxon>
    </lineage>
</organism>
<dbReference type="InterPro" id="IPR000073">
    <property type="entry name" value="AB_hydrolase_1"/>
</dbReference>
<reference evidence="3 4" key="1">
    <citation type="submission" date="2019-06" db="EMBL/GenBank/DDBJ databases">
        <title>Sequencing the genomes of 1000 actinobacteria strains.</title>
        <authorList>
            <person name="Klenk H.-P."/>
        </authorList>
    </citation>
    <scope>NUCLEOTIDE SEQUENCE [LARGE SCALE GENOMIC DNA]</scope>
    <source>
        <strain evidence="3 4">DSM 44826</strain>
    </source>
</reference>
<evidence type="ECO:0000313" key="4">
    <source>
        <dbReference type="Proteomes" id="UP000317940"/>
    </source>
</evidence>
<gene>
    <name evidence="3" type="ORF">FHX73_1466</name>
</gene>
<protein>
    <submittedName>
        <fullName evidence="3">Pimeloyl-[acyl-carrier protein] methyl ester esterase</fullName>
    </submittedName>
</protein>
<dbReference type="GO" id="GO:0016020">
    <property type="term" value="C:membrane"/>
    <property type="evidence" value="ECO:0007669"/>
    <property type="project" value="TreeGrafter"/>
</dbReference>
<accession>A0A561T645</accession>
<dbReference type="Pfam" id="PF00561">
    <property type="entry name" value="Abhydrolase_1"/>
    <property type="match status" value="1"/>
</dbReference>
<dbReference type="GO" id="GO:0016787">
    <property type="term" value="F:hydrolase activity"/>
    <property type="evidence" value="ECO:0007669"/>
    <property type="project" value="UniProtKB-KW"/>
</dbReference>
<dbReference type="SUPFAM" id="SSF53474">
    <property type="entry name" value="alpha/beta-Hydrolases"/>
    <property type="match status" value="1"/>
</dbReference>
<feature type="domain" description="AB hydrolase-1" evidence="2">
    <location>
        <begin position="11"/>
        <end position="247"/>
    </location>
</feature>
<dbReference type="PRINTS" id="PR00111">
    <property type="entry name" value="ABHYDROLASE"/>
</dbReference>
<name>A0A561T645_9ACTN</name>